<comment type="similarity">
    <text evidence="8">Belongs to the binding-protein-dependent transport system permease family.</text>
</comment>
<dbReference type="CDD" id="cd06261">
    <property type="entry name" value="TM_PBP2"/>
    <property type="match status" value="2"/>
</dbReference>
<feature type="transmembrane region" description="Helical" evidence="8">
    <location>
        <begin position="246"/>
        <end position="267"/>
    </location>
</feature>
<gene>
    <name evidence="10" type="ORF">GCM10009843_35410</name>
</gene>
<keyword evidence="6 8" id="KW-1133">Transmembrane helix</keyword>
<sequence>MVSTSSTSGRRWSSLSRPLTLVGLALGPLAVLGVFFVLPVSAMLARGFVVDGSLDVGGVLDVLARPRVHRVLWFTLWSAAAGTVMSLALGLPAAYALYRLDLPLRRPLRALLLVPFALPTVVVGVAFRRLLADSGPLGFLGLDGSAIAIVLGLTFFNAAVVIRAVGTAWEGLDPRPAEAAAALGASPWQVLRTVTLPALKPALVSATSVVFLFCATSFGVVLTLGGLRYSSVETEIYLLTNNLLDLRAAAALSVLQILVVVVLLVVAQRLRATPDPTQERTPPRPRRARRGDVAALVATGLLLVLVLAPMTSLLLGSLRVGDGWGLAAYRALATTGASPGGAEVLAVPVTDALLTSLRTAVDATWMSLLVGLLVAVVVTRHSRGRVERRVRSGLDAVFMLPLGVSAVTVGFGFLIALDEPPLALRDSPLLVPIAQALVALPLVVRTIAPVLGGVDDRQRQAAASLGASPLRAVLTVDLPVVWKPLLAAAGFAFAVSLGEFGATSFLARDDHPTLPVVIYRLLGHPGELNYAMALAASVVLAATTAVVVLAVERLRVPSAGAF</sequence>
<evidence type="ECO:0000313" key="10">
    <source>
        <dbReference type="EMBL" id="GAA2131653.1"/>
    </source>
</evidence>
<keyword evidence="3" id="KW-1003">Cell membrane</keyword>
<reference evidence="10 11" key="1">
    <citation type="journal article" date="2019" name="Int. J. Syst. Evol. Microbiol.">
        <title>The Global Catalogue of Microorganisms (GCM) 10K type strain sequencing project: providing services to taxonomists for standard genome sequencing and annotation.</title>
        <authorList>
            <consortium name="The Broad Institute Genomics Platform"/>
            <consortium name="The Broad Institute Genome Sequencing Center for Infectious Disease"/>
            <person name="Wu L."/>
            <person name="Ma J."/>
        </authorList>
    </citation>
    <scope>NUCLEOTIDE SEQUENCE [LARGE SCALE GENOMIC DNA]</scope>
    <source>
        <strain evidence="10 11">JCM 16021</strain>
    </source>
</reference>
<proteinExistence type="inferred from homology"/>
<keyword evidence="2 8" id="KW-0813">Transport</keyword>
<dbReference type="Gene3D" id="1.10.3720.10">
    <property type="entry name" value="MetI-like"/>
    <property type="match status" value="2"/>
</dbReference>
<feature type="transmembrane region" description="Helical" evidence="8">
    <location>
        <begin position="485"/>
        <end position="508"/>
    </location>
</feature>
<feature type="transmembrane region" description="Helical" evidence="8">
    <location>
        <begin position="147"/>
        <end position="166"/>
    </location>
</feature>
<protein>
    <submittedName>
        <fullName evidence="10">Iron ABC transporter permease</fullName>
    </submittedName>
</protein>
<evidence type="ECO:0000256" key="4">
    <source>
        <dbReference type="ARBA" id="ARBA00022519"/>
    </source>
</evidence>
<accession>A0ABN2YS70</accession>
<feature type="transmembrane region" description="Helical" evidence="8">
    <location>
        <begin position="363"/>
        <end position="382"/>
    </location>
</feature>
<keyword evidence="7 8" id="KW-0472">Membrane</keyword>
<evidence type="ECO:0000256" key="5">
    <source>
        <dbReference type="ARBA" id="ARBA00022692"/>
    </source>
</evidence>
<evidence type="ECO:0000256" key="8">
    <source>
        <dbReference type="RuleBase" id="RU363032"/>
    </source>
</evidence>
<feature type="transmembrane region" description="Helical" evidence="8">
    <location>
        <begin position="394"/>
        <end position="417"/>
    </location>
</feature>
<name>A0ABN2YS70_9ACTN</name>
<feature type="transmembrane region" description="Helical" evidence="8">
    <location>
        <begin position="429"/>
        <end position="451"/>
    </location>
</feature>
<evidence type="ECO:0000259" key="9">
    <source>
        <dbReference type="PROSITE" id="PS50928"/>
    </source>
</evidence>
<dbReference type="InterPro" id="IPR000515">
    <property type="entry name" value="MetI-like"/>
</dbReference>
<feature type="transmembrane region" description="Helical" evidence="8">
    <location>
        <begin position="202"/>
        <end position="226"/>
    </location>
</feature>
<feature type="transmembrane region" description="Helical" evidence="8">
    <location>
        <begin position="528"/>
        <end position="551"/>
    </location>
</feature>
<feature type="domain" description="ABC transmembrane type-1" evidence="9">
    <location>
        <begin position="72"/>
        <end position="267"/>
    </location>
</feature>
<dbReference type="EMBL" id="BAAAQQ010000013">
    <property type="protein sequence ID" value="GAA2131653.1"/>
    <property type="molecule type" value="Genomic_DNA"/>
</dbReference>
<dbReference type="Pfam" id="PF00528">
    <property type="entry name" value="BPD_transp_1"/>
    <property type="match status" value="2"/>
</dbReference>
<dbReference type="InterPro" id="IPR035906">
    <property type="entry name" value="MetI-like_sf"/>
</dbReference>
<evidence type="ECO:0000313" key="11">
    <source>
        <dbReference type="Proteomes" id="UP001500575"/>
    </source>
</evidence>
<organism evidence="10 11">
    <name type="scientific">Nocardioides bigeumensis</name>
    <dbReference type="NCBI Taxonomy" id="433657"/>
    <lineage>
        <taxon>Bacteria</taxon>
        <taxon>Bacillati</taxon>
        <taxon>Actinomycetota</taxon>
        <taxon>Actinomycetes</taxon>
        <taxon>Propionibacteriales</taxon>
        <taxon>Nocardioidaceae</taxon>
        <taxon>Nocardioides</taxon>
    </lineage>
</organism>
<feature type="transmembrane region" description="Helical" evidence="8">
    <location>
        <begin position="293"/>
        <end position="315"/>
    </location>
</feature>
<evidence type="ECO:0000256" key="6">
    <source>
        <dbReference type="ARBA" id="ARBA00022989"/>
    </source>
</evidence>
<feature type="transmembrane region" description="Helical" evidence="8">
    <location>
        <begin position="71"/>
        <end position="98"/>
    </location>
</feature>
<dbReference type="PROSITE" id="PS50928">
    <property type="entry name" value="ABC_TM1"/>
    <property type="match status" value="2"/>
</dbReference>
<dbReference type="Proteomes" id="UP001500575">
    <property type="component" value="Unassembled WGS sequence"/>
</dbReference>
<evidence type="ECO:0000256" key="2">
    <source>
        <dbReference type="ARBA" id="ARBA00022448"/>
    </source>
</evidence>
<feature type="transmembrane region" description="Helical" evidence="8">
    <location>
        <begin position="110"/>
        <end position="127"/>
    </location>
</feature>
<dbReference type="SUPFAM" id="SSF161098">
    <property type="entry name" value="MetI-like"/>
    <property type="match status" value="2"/>
</dbReference>
<dbReference type="PANTHER" id="PTHR43357:SF4">
    <property type="entry name" value="INNER MEMBRANE ABC TRANSPORTER PERMEASE PROTEIN YDCV"/>
    <property type="match status" value="1"/>
</dbReference>
<keyword evidence="5 8" id="KW-0812">Transmembrane</keyword>
<comment type="caution">
    <text evidence="10">The sequence shown here is derived from an EMBL/GenBank/DDBJ whole genome shotgun (WGS) entry which is preliminary data.</text>
</comment>
<evidence type="ECO:0000256" key="1">
    <source>
        <dbReference type="ARBA" id="ARBA00004429"/>
    </source>
</evidence>
<keyword evidence="11" id="KW-1185">Reference proteome</keyword>
<comment type="subcellular location">
    <subcellularLocation>
        <location evidence="1">Cell inner membrane</location>
        <topology evidence="1">Multi-pass membrane protein</topology>
    </subcellularLocation>
    <subcellularLocation>
        <location evidence="8">Cell membrane</location>
        <topology evidence="8">Multi-pass membrane protein</topology>
    </subcellularLocation>
</comment>
<keyword evidence="4" id="KW-0997">Cell inner membrane</keyword>
<evidence type="ECO:0000256" key="7">
    <source>
        <dbReference type="ARBA" id="ARBA00023136"/>
    </source>
</evidence>
<dbReference type="PANTHER" id="PTHR43357">
    <property type="entry name" value="INNER MEMBRANE ABC TRANSPORTER PERMEASE PROTEIN YDCV"/>
    <property type="match status" value="1"/>
</dbReference>
<feature type="domain" description="ABC transmembrane type-1" evidence="9">
    <location>
        <begin position="353"/>
        <end position="551"/>
    </location>
</feature>
<evidence type="ECO:0000256" key="3">
    <source>
        <dbReference type="ARBA" id="ARBA00022475"/>
    </source>
</evidence>